<keyword evidence="3" id="KW-0716">Sensory transduction</keyword>
<evidence type="ECO:0000256" key="8">
    <source>
        <dbReference type="ARBA" id="ARBA00023170"/>
    </source>
</evidence>
<dbReference type="Proteomes" id="UP000695007">
    <property type="component" value="Unplaced"/>
</dbReference>
<keyword evidence="8 12" id="KW-0675">Receptor</keyword>
<evidence type="ECO:0000256" key="4">
    <source>
        <dbReference type="ARBA" id="ARBA00022692"/>
    </source>
</evidence>
<keyword evidence="7 10" id="KW-0472">Membrane</keyword>
<dbReference type="Pfam" id="PF02949">
    <property type="entry name" value="7tm_6"/>
    <property type="match status" value="1"/>
</dbReference>
<dbReference type="GO" id="GO:0005886">
    <property type="term" value="C:plasma membrane"/>
    <property type="evidence" value="ECO:0007669"/>
    <property type="project" value="UniProtKB-SubCell"/>
</dbReference>
<evidence type="ECO:0000313" key="11">
    <source>
        <dbReference type="Proteomes" id="UP000695007"/>
    </source>
</evidence>
<feature type="transmembrane region" description="Helical" evidence="10">
    <location>
        <begin position="12"/>
        <end position="36"/>
    </location>
</feature>
<keyword evidence="11" id="KW-1185">Reference proteome</keyword>
<evidence type="ECO:0000256" key="3">
    <source>
        <dbReference type="ARBA" id="ARBA00022606"/>
    </source>
</evidence>
<dbReference type="AlphaFoldDB" id="A0AAJ7DY42"/>
<feature type="non-terminal residue" evidence="12">
    <location>
        <position position="278"/>
    </location>
</feature>
<reference evidence="12" key="1">
    <citation type="submission" date="2025-08" db="UniProtKB">
        <authorList>
            <consortium name="RefSeq"/>
        </authorList>
    </citation>
    <scope>IDENTIFICATION</scope>
</reference>
<keyword evidence="4 10" id="KW-0812">Transmembrane</keyword>
<feature type="non-terminal residue" evidence="12">
    <location>
        <position position="1"/>
    </location>
</feature>
<dbReference type="GO" id="GO:0005549">
    <property type="term" value="F:odorant binding"/>
    <property type="evidence" value="ECO:0007669"/>
    <property type="project" value="InterPro"/>
</dbReference>
<dbReference type="PANTHER" id="PTHR21137">
    <property type="entry name" value="ODORANT RECEPTOR"/>
    <property type="match status" value="1"/>
</dbReference>
<sequence>YDIYEIYCVANVLLLMITIILYISRFCISTVIVNIISYASKPIMNPNPDYQLVIDAYALCDRSTPLCFWLSYVHQISSYSSTCLVQVGYDCVLFNFIQRISCLLKILEYRILKLPNLVEIQAFGYHDEINYIKECIKEHHSICKAVKALNDSFYETVFIQLISSILTMCTNIYLLSMQDIFSSEFNAVFIFLCCLFTQNFLFCWFGFKISSNSLHVSNSIFNMNWCILQKESKTMLAYVMLKTAQPIYLFSKSIIRLTPESFINIVKVSYSAFNILQH</sequence>
<feature type="transmembrane region" description="Helical" evidence="10">
    <location>
        <begin position="187"/>
        <end position="207"/>
    </location>
</feature>
<dbReference type="GO" id="GO:0007165">
    <property type="term" value="P:signal transduction"/>
    <property type="evidence" value="ECO:0007669"/>
    <property type="project" value="UniProtKB-KW"/>
</dbReference>
<proteinExistence type="predicted"/>
<evidence type="ECO:0000256" key="6">
    <source>
        <dbReference type="ARBA" id="ARBA00022989"/>
    </source>
</evidence>
<evidence type="ECO:0000256" key="9">
    <source>
        <dbReference type="ARBA" id="ARBA00023224"/>
    </source>
</evidence>
<evidence type="ECO:0000256" key="5">
    <source>
        <dbReference type="ARBA" id="ARBA00022725"/>
    </source>
</evidence>
<gene>
    <name evidence="12" type="primary">LOC105364438</name>
</gene>
<keyword evidence="9" id="KW-0807">Transducer</keyword>
<dbReference type="PANTHER" id="PTHR21137:SF35">
    <property type="entry name" value="ODORANT RECEPTOR 19A-RELATED"/>
    <property type="match status" value="1"/>
</dbReference>
<evidence type="ECO:0000256" key="1">
    <source>
        <dbReference type="ARBA" id="ARBA00004651"/>
    </source>
</evidence>
<dbReference type="GeneID" id="105364438"/>
<feature type="transmembrane region" description="Helical" evidence="10">
    <location>
        <begin position="157"/>
        <end position="175"/>
    </location>
</feature>
<comment type="subcellular location">
    <subcellularLocation>
        <location evidence="1">Cell membrane</location>
        <topology evidence="1">Multi-pass membrane protein</topology>
    </subcellularLocation>
</comment>
<evidence type="ECO:0000256" key="7">
    <source>
        <dbReference type="ARBA" id="ARBA00023136"/>
    </source>
</evidence>
<dbReference type="GO" id="GO:0004984">
    <property type="term" value="F:olfactory receptor activity"/>
    <property type="evidence" value="ECO:0007669"/>
    <property type="project" value="InterPro"/>
</dbReference>
<keyword evidence="6 10" id="KW-1133">Transmembrane helix</keyword>
<keyword evidence="2" id="KW-1003">Cell membrane</keyword>
<dbReference type="RefSeq" id="XP_011500656.1">
    <property type="nucleotide sequence ID" value="XM_011502354.1"/>
</dbReference>
<evidence type="ECO:0000256" key="10">
    <source>
        <dbReference type="SAM" id="Phobius"/>
    </source>
</evidence>
<evidence type="ECO:0000313" key="12">
    <source>
        <dbReference type="RefSeq" id="XP_011500656.1"/>
    </source>
</evidence>
<protein>
    <submittedName>
        <fullName evidence="12">Odorant receptor 59c</fullName>
    </submittedName>
</protein>
<dbReference type="InterPro" id="IPR004117">
    <property type="entry name" value="7tm6_olfct_rcpt"/>
</dbReference>
<name>A0AAJ7DY42_9HYME</name>
<dbReference type="KEGG" id="csol:105364438"/>
<accession>A0AAJ7DY42</accession>
<keyword evidence="5" id="KW-0552">Olfaction</keyword>
<organism evidence="11 12">
    <name type="scientific">Ceratosolen solmsi marchali</name>
    <dbReference type="NCBI Taxonomy" id="326594"/>
    <lineage>
        <taxon>Eukaryota</taxon>
        <taxon>Metazoa</taxon>
        <taxon>Ecdysozoa</taxon>
        <taxon>Arthropoda</taxon>
        <taxon>Hexapoda</taxon>
        <taxon>Insecta</taxon>
        <taxon>Pterygota</taxon>
        <taxon>Neoptera</taxon>
        <taxon>Endopterygota</taxon>
        <taxon>Hymenoptera</taxon>
        <taxon>Apocrita</taxon>
        <taxon>Proctotrupomorpha</taxon>
        <taxon>Chalcidoidea</taxon>
        <taxon>Agaonidae</taxon>
        <taxon>Agaoninae</taxon>
        <taxon>Ceratosolen</taxon>
    </lineage>
</organism>
<evidence type="ECO:0000256" key="2">
    <source>
        <dbReference type="ARBA" id="ARBA00022475"/>
    </source>
</evidence>